<dbReference type="EMBL" id="QKRB01000063">
    <property type="protein sequence ID" value="PZD92913.1"/>
    <property type="molecule type" value="Genomic_DNA"/>
</dbReference>
<dbReference type="PANTHER" id="PTHR33542:SF3">
    <property type="entry name" value="SIROHYDROCHLORIN FERROCHELATASE, CHLOROPLASTIC"/>
    <property type="match status" value="1"/>
</dbReference>
<keyword evidence="2" id="KW-0456">Lyase</keyword>
<dbReference type="GO" id="GO:0046872">
    <property type="term" value="F:metal ion binding"/>
    <property type="evidence" value="ECO:0007669"/>
    <property type="project" value="UniProtKB-KW"/>
</dbReference>
<dbReference type="Gene3D" id="3.40.50.1400">
    <property type="match status" value="2"/>
</dbReference>
<comment type="caution">
    <text evidence="3">The sequence shown here is derived from an EMBL/GenBank/DDBJ whole genome shotgun (WGS) entry which is preliminary data.</text>
</comment>
<dbReference type="SUPFAM" id="SSF53800">
    <property type="entry name" value="Chelatase"/>
    <property type="match status" value="1"/>
</dbReference>
<dbReference type="Pfam" id="PF01903">
    <property type="entry name" value="CbiX"/>
    <property type="match status" value="1"/>
</dbReference>
<accession>A0A2W1L1I5</accession>
<dbReference type="AlphaFoldDB" id="A0A2W1L1I5"/>
<evidence type="ECO:0000256" key="2">
    <source>
        <dbReference type="ARBA" id="ARBA00023239"/>
    </source>
</evidence>
<dbReference type="CDD" id="cd03416">
    <property type="entry name" value="CbiX_SirB_N"/>
    <property type="match status" value="1"/>
</dbReference>
<protein>
    <submittedName>
        <fullName evidence="3">Cobalamin biosynthesis protein CbiX</fullName>
    </submittedName>
</protein>
<dbReference type="GO" id="GO:0016829">
    <property type="term" value="F:lyase activity"/>
    <property type="evidence" value="ECO:0007669"/>
    <property type="project" value="UniProtKB-KW"/>
</dbReference>
<proteinExistence type="predicted"/>
<sequence length="298" mass="33216">MKPGVLVISHGSRDPEWVALVDEAVRAVRVPEGVPVYSSFLEIVEGRLIQDGVDALEADGVTEMLVLPLFVSSGSTHVDDIGQSFGFPKAAFRDGDMDPFTVRRANVTMGLPIDDDPVIAELVWENIRPLAEEPSHETLLLVAHGSREKVLNRIWRTGMSQLAERVRMLGGFARSEIAMLLPNQAGCVMGALQRKYPGEAVVVAPLFLSRGYFTSTVIPERLQGFDYQYNGEALLPNPYLTRWMEQQIEEWLEELPELIAAGNANELEEQTEAGDSVQQDASVRLRRFSRRAWRPVSE</sequence>
<evidence type="ECO:0000256" key="1">
    <source>
        <dbReference type="ARBA" id="ARBA00022723"/>
    </source>
</evidence>
<evidence type="ECO:0000313" key="3">
    <source>
        <dbReference type="EMBL" id="PZD92913.1"/>
    </source>
</evidence>
<keyword evidence="1" id="KW-0479">Metal-binding</keyword>
<dbReference type="PANTHER" id="PTHR33542">
    <property type="entry name" value="SIROHYDROCHLORIN FERROCHELATASE, CHLOROPLASTIC"/>
    <property type="match status" value="1"/>
</dbReference>
<organism evidence="3 4">
    <name type="scientific">Paenibacillus sambharensis</name>
    <dbReference type="NCBI Taxonomy" id="1803190"/>
    <lineage>
        <taxon>Bacteria</taxon>
        <taxon>Bacillati</taxon>
        <taxon>Bacillota</taxon>
        <taxon>Bacilli</taxon>
        <taxon>Bacillales</taxon>
        <taxon>Paenibacillaceae</taxon>
        <taxon>Paenibacillus</taxon>
    </lineage>
</organism>
<dbReference type="Proteomes" id="UP000249522">
    <property type="component" value="Unassembled WGS sequence"/>
</dbReference>
<gene>
    <name evidence="3" type="ORF">DNH61_25805</name>
</gene>
<reference evidence="3 4" key="1">
    <citation type="submission" date="2018-06" db="EMBL/GenBank/DDBJ databases">
        <title>Paenibacillus imtechensis sp. nov.</title>
        <authorList>
            <person name="Pinnaka A.K."/>
            <person name="Singh H."/>
            <person name="Kaur M."/>
        </authorList>
    </citation>
    <scope>NUCLEOTIDE SEQUENCE [LARGE SCALE GENOMIC DNA]</scope>
    <source>
        <strain evidence="3 4">SMB1</strain>
    </source>
</reference>
<dbReference type="InterPro" id="IPR050963">
    <property type="entry name" value="Sirohydro_Cobaltochel/CbiX"/>
</dbReference>
<dbReference type="OrthoDB" id="1489951at2"/>
<evidence type="ECO:0000313" key="4">
    <source>
        <dbReference type="Proteomes" id="UP000249522"/>
    </source>
</evidence>
<dbReference type="RefSeq" id="WP_111149840.1">
    <property type="nucleotide sequence ID" value="NZ_QKRB01000063.1"/>
</dbReference>
<name>A0A2W1L1I5_9BACL</name>
<dbReference type="InterPro" id="IPR002762">
    <property type="entry name" value="CbiX-like"/>
</dbReference>
<keyword evidence="4" id="KW-1185">Reference proteome</keyword>